<dbReference type="AlphaFoldDB" id="M7TMT8"/>
<evidence type="ECO:0000256" key="1">
    <source>
        <dbReference type="ARBA" id="ARBA00023002"/>
    </source>
</evidence>
<dbReference type="InterPro" id="IPR050523">
    <property type="entry name" value="AKR_Detox_Biosynth"/>
</dbReference>
<dbReference type="InterPro" id="IPR036812">
    <property type="entry name" value="NAD(P)_OxRdtase_dom_sf"/>
</dbReference>
<dbReference type="Gene3D" id="3.20.20.100">
    <property type="entry name" value="NADP-dependent oxidoreductase domain"/>
    <property type="match status" value="1"/>
</dbReference>
<dbReference type="SUPFAM" id="SSF51430">
    <property type="entry name" value="NAD(P)-linked oxidoreductase"/>
    <property type="match status" value="1"/>
</dbReference>
<organism evidence="3 4">
    <name type="scientific">Eutypa lata (strain UCR-EL1)</name>
    <name type="common">Grapevine dieback disease fungus</name>
    <name type="synonym">Eutypa armeniacae</name>
    <dbReference type="NCBI Taxonomy" id="1287681"/>
    <lineage>
        <taxon>Eukaryota</taxon>
        <taxon>Fungi</taxon>
        <taxon>Dikarya</taxon>
        <taxon>Ascomycota</taxon>
        <taxon>Pezizomycotina</taxon>
        <taxon>Sordariomycetes</taxon>
        <taxon>Xylariomycetidae</taxon>
        <taxon>Xylariales</taxon>
        <taxon>Diatrypaceae</taxon>
        <taxon>Eutypa</taxon>
    </lineage>
</organism>
<dbReference type="Proteomes" id="UP000012174">
    <property type="component" value="Unassembled WGS sequence"/>
</dbReference>
<dbReference type="KEGG" id="ela:UCREL1_4974"/>
<dbReference type="eggNOG" id="ENOG502SI2J">
    <property type="taxonomic scope" value="Eukaryota"/>
</dbReference>
<dbReference type="Pfam" id="PF00248">
    <property type="entry name" value="Aldo_ket_red"/>
    <property type="match status" value="1"/>
</dbReference>
<evidence type="ECO:0000313" key="4">
    <source>
        <dbReference type="Proteomes" id="UP000012174"/>
    </source>
</evidence>
<dbReference type="InterPro" id="IPR023210">
    <property type="entry name" value="NADP_OxRdtase_dom"/>
</dbReference>
<dbReference type="PANTHER" id="PTHR43364">
    <property type="entry name" value="NADH-SPECIFIC METHYLGLYOXAL REDUCTASE-RELATED"/>
    <property type="match status" value="1"/>
</dbReference>
<feature type="domain" description="NADP-dependent oxidoreductase" evidence="2">
    <location>
        <begin position="4"/>
        <end position="312"/>
    </location>
</feature>
<name>M7TMT8_EUTLA</name>
<evidence type="ECO:0000313" key="3">
    <source>
        <dbReference type="EMBL" id="EMR68025.1"/>
    </source>
</evidence>
<dbReference type="PANTHER" id="PTHR43364:SF4">
    <property type="entry name" value="NAD(P)-LINKED OXIDOREDUCTASE SUPERFAMILY PROTEIN"/>
    <property type="match status" value="1"/>
</dbReference>
<evidence type="ECO:0000259" key="2">
    <source>
        <dbReference type="Pfam" id="PF00248"/>
    </source>
</evidence>
<protein>
    <submittedName>
        <fullName evidence="3">Putative aldo keto protein</fullName>
    </submittedName>
</protein>
<keyword evidence="1" id="KW-0560">Oxidoreductase</keyword>
<dbReference type="HOGENOM" id="CLU_023205_1_1_1"/>
<reference evidence="4" key="1">
    <citation type="journal article" date="2013" name="Genome Announc.">
        <title>Draft genome sequence of the grapevine dieback fungus Eutypa lata UCR-EL1.</title>
        <authorList>
            <person name="Blanco-Ulate B."/>
            <person name="Rolshausen P.E."/>
            <person name="Cantu D."/>
        </authorList>
    </citation>
    <scope>NUCLEOTIDE SEQUENCE [LARGE SCALE GENOMIC DNA]</scope>
    <source>
        <strain evidence="4">UCR-EL1</strain>
    </source>
</reference>
<dbReference type="OMA" id="EGHYNAI"/>
<keyword evidence="4" id="KW-1185">Reference proteome</keyword>
<accession>M7TMT8</accession>
<proteinExistence type="predicted"/>
<dbReference type="OrthoDB" id="2310150at2759"/>
<dbReference type="CDD" id="cd19075">
    <property type="entry name" value="AKR_AKR7A1-5"/>
    <property type="match status" value="1"/>
</dbReference>
<dbReference type="GO" id="GO:0016491">
    <property type="term" value="F:oxidoreductase activity"/>
    <property type="evidence" value="ECO:0007669"/>
    <property type="project" value="UniProtKB-KW"/>
</dbReference>
<gene>
    <name evidence="3" type="ORF">UCREL1_4974</name>
</gene>
<sequence length="324" mass="35054">MPVKIILGTHTVGDAVKNPGIVHFDSHEDVAALLDAFYARGYREIDTGSNYPGSEERLGQVGAPSRFTIHSKVRDGPPGSHEPSKIEQSIAASLDALKTPTIETMYLHVPDRQTPLEDAARTMNDGVQQGKFRKFGISNYTEAEVEEFIEICERKGYAKPSIYQGHYNAIVRGGEKELFPLLRKHNISFFAYSPAAGGIFTGNSGIFSGNTSNASTTRWTKDNQIGQLYSFFYGKPAVQASVIAVLEAAEKHGISGHAAALRWTAFHSILDGAYGDAVIFGVSKMDQLYKTLDAIDAGPLPADLADAITAVYATVEGSGPPYHL</sequence>
<dbReference type="EMBL" id="KB706316">
    <property type="protein sequence ID" value="EMR68025.1"/>
    <property type="molecule type" value="Genomic_DNA"/>
</dbReference>